<dbReference type="RefSeq" id="WP_379048405.1">
    <property type="nucleotide sequence ID" value="NZ_JBHULZ010000041.1"/>
</dbReference>
<accession>A0ABW5SFW2</accession>
<dbReference type="SUPFAM" id="SSF143081">
    <property type="entry name" value="BB1717-like"/>
    <property type="match status" value="1"/>
</dbReference>
<keyword evidence="6" id="KW-0238">DNA-binding</keyword>
<protein>
    <recommendedName>
        <fullName evidence="8">Abasic site processing protein</fullName>
        <ecNumber evidence="8">3.4.-.-</ecNumber>
    </recommendedName>
</protein>
<dbReference type="InterPro" id="IPR003738">
    <property type="entry name" value="SRAP"/>
</dbReference>
<comment type="caution">
    <text evidence="9">The sequence shown here is derived from an EMBL/GenBank/DDBJ whole genome shotgun (WGS) entry which is preliminary data.</text>
</comment>
<dbReference type="Pfam" id="PF02586">
    <property type="entry name" value="SRAP"/>
    <property type="match status" value="1"/>
</dbReference>
<dbReference type="EMBL" id="JBHULZ010000041">
    <property type="protein sequence ID" value="MFD2698622.1"/>
    <property type="molecule type" value="Genomic_DNA"/>
</dbReference>
<keyword evidence="10" id="KW-1185">Reference proteome</keyword>
<sequence length="232" mass="26489">MCYETSLHKTQKQIQKTYSVEFKNPDLFTPYYHRSGFTNPNLFVIPQEEAHLVYAMQWGLVAPFGEADVKAFRKKYNTLNAKSESVLRSRMYQSAARQRRCLVLADGFFEPHHQAGGVQPYYCYLPQQALFCFAGIYTQMASGAYTVSILTTAANPFFAEIHNTKKRMPLVLDPSKQGDWLDPNLSDADIQELINNGFIQQDFKAHAVSSDLYKRQIDTNTPQILKPIATQD</sequence>
<dbReference type="PANTHER" id="PTHR13604">
    <property type="entry name" value="DC12-RELATED"/>
    <property type="match status" value="1"/>
</dbReference>
<dbReference type="GO" id="GO:0016787">
    <property type="term" value="F:hydrolase activity"/>
    <property type="evidence" value="ECO:0007669"/>
    <property type="project" value="UniProtKB-KW"/>
</dbReference>
<evidence type="ECO:0000256" key="2">
    <source>
        <dbReference type="ARBA" id="ARBA00022670"/>
    </source>
</evidence>
<gene>
    <name evidence="9" type="ORF">ACFSQ0_11515</name>
</gene>
<evidence type="ECO:0000256" key="8">
    <source>
        <dbReference type="RuleBase" id="RU364100"/>
    </source>
</evidence>
<dbReference type="PANTHER" id="PTHR13604:SF0">
    <property type="entry name" value="ABASIC SITE PROCESSING PROTEIN HMCES"/>
    <property type="match status" value="1"/>
</dbReference>
<evidence type="ECO:0000256" key="1">
    <source>
        <dbReference type="ARBA" id="ARBA00008136"/>
    </source>
</evidence>
<evidence type="ECO:0000256" key="4">
    <source>
        <dbReference type="ARBA" id="ARBA00022801"/>
    </source>
</evidence>
<evidence type="ECO:0000313" key="10">
    <source>
        <dbReference type="Proteomes" id="UP001597357"/>
    </source>
</evidence>
<comment type="similarity">
    <text evidence="1 8">Belongs to the SOS response-associated peptidase family.</text>
</comment>
<evidence type="ECO:0000256" key="7">
    <source>
        <dbReference type="ARBA" id="ARBA00023239"/>
    </source>
</evidence>
<dbReference type="Proteomes" id="UP001597357">
    <property type="component" value="Unassembled WGS sequence"/>
</dbReference>
<evidence type="ECO:0000313" key="9">
    <source>
        <dbReference type="EMBL" id="MFD2698622.1"/>
    </source>
</evidence>
<reference evidence="10" key="1">
    <citation type="journal article" date="2019" name="Int. J. Syst. Evol. Microbiol.">
        <title>The Global Catalogue of Microorganisms (GCM) 10K type strain sequencing project: providing services to taxonomists for standard genome sequencing and annotation.</title>
        <authorList>
            <consortium name="The Broad Institute Genomics Platform"/>
            <consortium name="The Broad Institute Genome Sequencing Center for Infectious Disease"/>
            <person name="Wu L."/>
            <person name="Ma J."/>
        </authorList>
    </citation>
    <scope>NUCLEOTIDE SEQUENCE [LARGE SCALE GENOMIC DNA]</scope>
    <source>
        <strain evidence="10">KCTC 42255</strain>
    </source>
</reference>
<dbReference type="Gene3D" id="3.90.1680.10">
    <property type="entry name" value="SOS response associated peptidase-like"/>
    <property type="match status" value="1"/>
</dbReference>
<keyword evidence="7" id="KW-0456">Lyase</keyword>
<evidence type="ECO:0000256" key="3">
    <source>
        <dbReference type="ARBA" id="ARBA00022763"/>
    </source>
</evidence>
<dbReference type="EC" id="3.4.-.-" evidence="8"/>
<dbReference type="InterPro" id="IPR036590">
    <property type="entry name" value="SRAP-like"/>
</dbReference>
<keyword evidence="5" id="KW-0190">Covalent protein-DNA linkage</keyword>
<proteinExistence type="inferred from homology"/>
<keyword evidence="3" id="KW-0227">DNA damage</keyword>
<keyword evidence="4 8" id="KW-0378">Hydrolase</keyword>
<evidence type="ECO:0000256" key="6">
    <source>
        <dbReference type="ARBA" id="ARBA00023125"/>
    </source>
</evidence>
<evidence type="ECO:0000256" key="5">
    <source>
        <dbReference type="ARBA" id="ARBA00023124"/>
    </source>
</evidence>
<name>A0ABW5SFW2_9FLAO</name>
<organism evidence="9 10">
    <name type="scientific">Mesonia sediminis</name>
    <dbReference type="NCBI Taxonomy" id="1703946"/>
    <lineage>
        <taxon>Bacteria</taxon>
        <taxon>Pseudomonadati</taxon>
        <taxon>Bacteroidota</taxon>
        <taxon>Flavobacteriia</taxon>
        <taxon>Flavobacteriales</taxon>
        <taxon>Flavobacteriaceae</taxon>
        <taxon>Mesonia</taxon>
    </lineage>
</organism>
<keyword evidence="2 8" id="KW-0645">Protease</keyword>